<proteinExistence type="predicted"/>
<feature type="transmembrane region" description="Helical" evidence="1">
    <location>
        <begin position="27"/>
        <end position="46"/>
    </location>
</feature>
<dbReference type="RefSeq" id="WP_207678123.1">
    <property type="nucleotide sequence ID" value="NZ_CP061800.1"/>
</dbReference>
<keyword evidence="1" id="KW-0812">Transmembrane</keyword>
<sequence length="47" mass="5547">MEKTRQKKTLLHDDGKTYYTKATERKVFFVMTLIMLVWGILSKLGLL</sequence>
<accession>A0A975BQ79</accession>
<keyword evidence="1" id="KW-1133">Transmembrane helix</keyword>
<evidence type="ECO:0000313" key="2">
    <source>
        <dbReference type="EMBL" id="QTA89555.1"/>
    </source>
</evidence>
<keyword evidence="3" id="KW-1185">Reference proteome</keyword>
<protein>
    <submittedName>
        <fullName evidence="2">Uncharacterized protein</fullName>
    </submittedName>
</protein>
<dbReference type="Proteomes" id="UP000663722">
    <property type="component" value="Chromosome"/>
</dbReference>
<evidence type="ECO:0000313" key="3">
    <source>
        <dbReference type="Proteomes" id="UP000663722"/>
    </source>
</evidence>
<dbReference type="EMBL" id="CP061800">
    <property type="protein sequence ID" value="QTA89555.1"/>
    <property type="molecule type" value="Genomic_DNA"/>
</dbReference>
<dbReference type="KEGG" id="dmm:dnm_056110"/>
<name>A0A975BQ79_9BACT</name>
<reference evidence="2" key="1">
    <citation type="journal article" date="2021" name="Microb. Physiol.">
        <title>Proteogenomic Insights into the Physiology of Marine, Sulfate-Reducing, Filamentous Desulfonema limicola and Desulfonema magnum.</title>
        <authorList>
            <person name="Schnaars V."/>
            <person name="Wohlbrand L."/>
            <person name="Scheve S."/>
            <person name="Hinrichs C."/>
            <person name="Reinhardt R."/>
            <person name="Rabus R."/>
        </authorList>
    </citation>
    <scope>NUCLEOTIDE SEQUENCE</scope>
    <source>
        <strain evidence="2">4be13</strain>
    </source>
</reference>
<keyword evidence="1" id="KW-0472">Membrane</keyword>
<evidence type="ECO:0000256" key="1">
    <source>
        <dbReference type="SAM" id="Phobius"/>
    </source>
</evidence>
<dbReference type="AlphaFoldDB" id="A0A975BQ79"/>
<gene>
    <name evidence="2" type="ORF">dnm_056110</name>
</gene>
<organism evidence="2 3">
    <name type="scientific">Desulfonema magnum</name>
    <dbReference type="NCBI Taxonomy" id="45655"/>
    <lineage>
        <taxon>Bacteria</taxon>
        <taxon>Pseudomonadati</taxon>
        <taxon>Thermodesulfobacteriota</taxon>
        <taxon>Desulfobacteria</taxon>
        <taxon>Desulfobacterales</taxon>
        <taxon>Desulfococcaceae</taxon>
        <taxon>Desulfonema</taxon>
    </lineage>
</organism>